<feature type="region of interest" description="Disordered" evidence="1">
    <location>
        <begin position="217"/>
        <end position="247"/>
    </location>
</feature>
<feature type="region of interest" description="Disordered" evidence="1">
    <location>
        <begin position="326"/>
        <end position="371"/>
    </location>
</feature>
<dbReference type="Gene3D" id="3.10.20.480">
    <property type="entry name" value="Antirestriction protein ArdA, domain 1"/>
    <property type="match status" value="1"/>
</dbReference>
<feature type="compositionally biased region" description="Pro residues" evidence="1">
    <location>
        <begin position="336"/>
        <end position="345"/>
    </location>
</feature>
<dbReference type="EMBL" id="NMWU01000062">
    <property type="protein sequence ID" value="PLS29912.1"/>
    <property type="molecule type" value="Genomic_DNA"/>
</dbReference>
<reference evidence="2 3" key="1">
    <citation type="submission" date="2017-07" db="EMBL/GenBank/DDBJ databases">
        <title>Bifidobacterium novel species.</title>
        <authorList>
            <person name="Lugli G.A."/>
            <person name="Milani C."/>
            <person name="Duranti S."/>
            <person name="Mangifesta M."/>
        </authorList>
    </citation>
    <scope>NUCLEOTIDE SEQUENCE [LARGE SCALE GENOMIC DNA]</scope>
    <source>
        <strain evidence="3">Uis1B</strain>
    </source>
</reference>
<evidence type="ECO:0008006" key="4">
    <source>
        <dbReference type="Google" id="ProtNLM"/>
    </source>
</evidence>
<comment type="caution">
    <text evidence="2">The sequence shown here is derived from an EMBL/GenBank/DDBJ whole genome shotgun (WGS) entry which is preliminary data.</text>
</comment>
<evidence type="ECO:0000313" key="3">
    <source>
        <dbReference type="Proteomes" id="UP000235050"/>
    </source>
</evidence>
<protein>
    <recommendedName>
        <fullName evidence="4">Antirestriction protein</fullName>
    </recommendedName>
</protein>
<feature type="compositionally biased region" description="Low complexity" evidence="1">
    <location>
        <begin position="231"/>
        <end position="243"/>
    </location>
</feature>
<feature type="region of interest" description="Disordered" evidence="1">
    <location>
        <begin position="679"/>
        <end position="705"/>
    </location>
</feature>
<evidence type="ECO:0000313" key="2">
    <source>
        <dbReference type="EMBL" id="PLS29912.1"/>
    </source>
</evidence>
<dbReference type="InterPro" id="IPR009899">
    <property type="entry name" value="ArdA"/>
</dbReference>
<dbReference type="Proteomes" id="UP000235050">
    <property type="component" value="Unassembled WGS sequence"/>
</dbReference>
<accession>A0A2N5J6S1</accession>
<name>A0A2N5J6S1_9BIFI</name>
<sequence>MADTSIEVYVESLARYTQGQASGGWIRLPVSEPELDRFLADTVGVDPNRGETTITDRQQSGLLAELDWTPDRYADLHDLNLLAHTVDQRLADDPDLLDRIEPMARINLIDDPIELANLAAQSDDIEWDPYELPEHVTEANTPSLDERYGWHVIATEMPQLLGLGAGGVGGIDGYIDVERLGRDRAMNDGVELGDHGFMPDQEVPPLTAFDREELRDTFMPDDGRDPDRSTPDAPGDPAAGYPDPWDERATSLLDEWGEHSHDNVMLHDGPEGIADRILAFNGIDHDDGAMRRVLADMVRPAFDRLDGDMPSGAAEFHRLVEQGRADDLNPDLAPAPDTPDGPRPAEPASQPGDGRRPAPLLRADGGLVPAEPARSTLDQADQIASFVLGTKPQSPYRLEQYDRLVDSLADDWVKGSHLTIDAMERESLDRTTALLENSTGITDPDVIRLAVDRIVETDMRERFTARVAERGLAAPSAEATLRAAQWRDELEANGYDRHGRETTPHPAPRPFDLENHLLDGETIADITIQGTATNTGAPEYQIIVPADADPDRIDLAQALEETLDRIIDAKTGDADLDDAIQETMGAVADTDLDAPDEAIGIDQGYSLPAPVATISVRPARDPRTANRGRAETTRTRENGTHAGTAERALTRLARGAGLAAEQKRDRIIDAKTRLARLIEKGAKDRLDARTDRTEPNRDKPTRNAR</sequence>
<dbReference type="Pfam" id="PF07275">
    <property type="entry name" value="ArdA"/>
    <property type="match status" value="1"/>
</dbReference>
<organism evidence="2 3">
    <name type="scientific">Bifidobacterium margollesii</name>
    <dbReference type="NCBI Taxonomy" id="2020964"/>
    <lineage>
        <taxon>Bacteria</taxon>
        <taxon>Bacillati</taxon>
        <taxon>Actinomycetota</taxon>
        <taxon>Actinomycetes</taxon>
        <taxon>Bifidobacteriales</taxon>
        <taxon>Bifidobacteriaceae</taxon>
        <taxon>Bifidobacterium</taxon>
    </lineage>
</organism>
<gene>
    <name evidence="2" type="ORF">Uis1B_2255</name>
</gene>
<feature type="region of interest" description="Disordered" evidence="1">
    <location>
        <begin position="620"/>
        <end position="647"/>
    </location>
</feature>
<dbReference type="RefSeq" id="WP_101618385.1">
    <property type="nucleotide sequence ID" value="NZ_NMWU01000062.1"/>
</dbReference>
<dbReference type="AlphaFoldDB" id="A0A2N5J6S1"/>
<dbReference type="OrthoDB" id="944647at2"/>
<feature type="compositionally biased region" description="Basic and acidic residues" evidence="1">
    <location>
        <begin position="620"/>
        <end position="639"/>
    </location>
</feature>
<feature type="region of interest" description="Disordered" evidence="1">
    <location>
        <begin position="192"/>
        <end position="211"/>
    </location>
</feature>
<feature type="compositionally biased region" description="Basic and acidic residues" evidence="1">
    <location>
        <begin position="217"/>
        <end position="230"/>
    </location>
</feature>
<keyword evidence="3" id="KW-1185">Reference proteome</keyword>
<evidence type="ECO:0000256" key="1">
    <source>
        <dbReference type="SAM" id="MobiDB-lite"/>
    </source>
</evidence>
<proteinExistence type="predicted"/>
<dbReference type="InterPro" id="IPR041895">
    <property type="entry name" value="ArdA_dom1"/>
</dbReference>